<feature type="region of interest" description="Disordered" evidence="1">
    <location>
        <begin position="286"/>
        <end position="331"/>
    </location>
</feature>
<sequence>MSAPPTRHGRTSSLHERANSQSNKPGIRLVPYSPPRLDPDDRAPSQASSRENAGGRWSGNFNDQTSSDATPARRPSWRDEVTGGQGSALSSPSARRSSLARSRDERVSGVKPLASPSGPGPAGPTAPTLRSPSEVSANIADHNASAPRRTRADSSPSPASASQRPRSESRRRTLRLAVHPNGTFSLVPEEPQSDVSESVTGNLTSPHPSYASRSPSAQDRPSTDTWSDRRRASTPLTGASTVVLDQSFSELPCSTPSSRASSSTQLAEDPIASSPWNYRLVGGLRKVPATPDKGKQPVYSSSTSSSETQLAPVPEASASTPVDDEAGDTPARTVVPKASFTRTVVPKASFTSAVSNHTIETVSEATNYKVYGPGSVAQESSDSLVFNSASPSNWEVLGHSSPAPAFPTSPATASQGGNENYVLHGAPSLSPSSSLVTVSRKPRPVYSQESLVVAPLRPAKKRSHERFGYYKQRSRETLRSRTGSVQSLKSLSSIITGQDPAQTFLTTPVVLNLGTSSTQLFPWSGHQRSGSGSSNPVGTITFRPPAPMLQSQPHQWSSQLSTVMSESEGGSDLARSVSPLSEGSAGHQRRRSSTGLVGSMHSRQMASISSSLAGQLDEAAAASGSDSLEKPLPSHARAGPSQIRMIRDQDEHGDGLADLEHRPSKTGLAALFANGSGWNLHSNSSSRANSFTSTIPAWARVYYGSGERRFLGRRPSFLTISESGDSRPPSSGFLGSESPNSENFPQAIFSPRRRAREVQPSQRPAPDQASMEISPAPALQGHDYRVFRTLKQKTSSIWSPHLQTDRRATRYSVWDPPSVSWSADSGMLGKRNAQVVLFILGFILPLAWMVAAFLPLPANPKLQMLEVENGENHFSSIHPAFRYQQYVVDETRYESARWWRNLNRGMSVIGLLIIGAVVALAVVGVRQGWGH</sequence>
<feature type="region of interest" description="Disordered" evidence="1">
    <location>
        <begin position="719"/>
        <end position="771"/>
    </location>
</feature>
<dbReference type="AlphaFoldDB" id="A0AAN6PQC6"/>
<feature type="region of interest" description="Disordered" evidence="1">
    <location>
        <begin position="543"/>
        <end position="603"/>
    </location>
</feature>
<name>A0AAN6PQC6_9PEZI</name>
<proteinExistence type="predicted"/>
<evidence type="ECO:0000313" key="4">
    <source>
        <dbReference type="Proteomes" id="UP001303115"/>
    </source>
</evidence>
<dbReference type="EMBL" id="MU854322">
    <property type="protein sequence ID" value="KAK4044053.1"/>
    <property type="molecule type" value="Genomic_DNA"/>
</dbReference>
<feature type="compositionally biased region" description="Low complexity" evidence="1">
    <location>
        <begin position="87"/>
        <end position="100"/>
    </location>
</feature>
<comment type="caution">
    <text evidence="3">The sequence shown here is derived from an EMBL/GenBank/DDBJ whole genome shotgun (WGS) entry which is preliminary data.</text>
</comment>
<organism evidence="3 4">
    <name type="scientific">Parachaetomium inaequale</name>
    <dbReference type="NCBI Taxonomy" id="2588326"/>
    <lineage>
        <taxon>Eukaryota</taxon>
        <taxon>Fungi</taxon>
        <taxon>Dikarya</taxon>
        <taxon>Ascomycota</taxon>
        <taxon>Pezizomycotina</taxon>
        <taxon>Sordariomycetes</taxon>
        <taxon>Sordariomycetidae</taxon>
        <taxon>Sordariales</taxon>
        <taxon>Chaetomiaceae</taxon>
        <taxon>Parachaetomium</taxon>
    </lineage>
</organism>
<feature type="compositionally biased region" description="Polar residues" evidence="1">
    <location>
        <begin position="593"/>
        <end position="603"/>
    </location>
</feature>
<feature type="compositionally biased region" description="Polar residues" evidence="1">
    <location>
        <begin position="193"/>
        <end position="225"/>
    </location>
</feature>
<keyword evidence="4" id="KW-1185">Reference proteome</keyword>
<protein>
    <recommendedName>
        <fullName evidence="5">Serine-rich protein</fullName>
    </recommendedName>
</protein>
<feature type="compositionally biased region" description="Polar residues" evidence="1">
    <location>
        <begin position="234"/>
        <end position="244"/>
    </location>
</feature>
<evidence type="ECO:0000256" key="2">
    <source>
        <dbReference type="SAM" id="Phobius"/>
    </source>
</evidence>
<feature type="region of interest" description="Disordered" evidence="1">
    <location>
        <begin position="1"/>
        <end position="244"/>
    </location>
</feature>
<feature type="compositionally biased region" description="Polar residues" evidence="1">
    <location>
        <begin position="549"/>
        <end position="565"/>
    </location>
</feature>
<feature type="region of interest" description="Disordered" evidence="1">
    <location>
        <begin position="617"/>
        <end position="642"/>
    </location>
</feature>
<gene>
    <name evidence="3" type="ORF">C8A01DRAFT_31925</name>
</gene>
<dbReference type="Proteomes" id="UP001303115">
    <property type="component" value="Unassembled WGS sequence"/>
</dbReference>
<keyword evidence="2" id="KW-0472">Membrane</keyword>
<keyword evidence="2" id="KW-0812">Transmembrane</keyword>
<evidence type="ECO:0008006" key="5">
    <source>
        <dbReference type="Google" id="ProtNLM"/>
    </source>
</evidence>
<accession>A0AAN6PQC6</accession>
<feature type="transmembrane region" description="Helical" evidence="2">
    <location>
        <begin position="905"/>
        <end position="925"/>
    </location>
</feature>
<evidence type="ECO:0000313" key="3">
    <source>
        <dbReference type="EMBL" id="KAK4044053.1"/>
    </source>
</evidence>
<keyword evidence="2" id="KW-1133">Transmembrane helix</keyword>
<feature type="transmembrane region" description="Helical" evidence="2">
    <location>
        <begin position="835"/>
        <end position="856"/>
    </location>
</feature>
<evidence type="ECO:0000256" key="1">
    <source>
        <dbReference type="SAM" id="MobiDB-lite"/>
    </source>
</evidence>
<reference evidence="4" key="1">
    <citation type="journal article" date="2023" name="Mol. Phylogenet. Evol.">
        <title>Genome-scale phylogeny and comparative genomics of the fungal order Sordariales.</title>
        <authorList>
            <person name="Hensen N."/>
            <person name="Bonometti L."/>
            <person name="Westerberg I."/>
            <person name="Brannstrom I.O."/>
            <person name="Guillou S."/>
            <person name="Cros-Aarteil S."/>
            <person name="Calhoun S."/>
            <person name="Haridas S."/>
            <person name="Kuo A."/>
            <person name="Mondo S."/>
            <person name="Pangilinan J."/>
            <person name="Riley R."/>
            <person name="LaButti K."/>
            <person name="Andreopoulos B."/>
            <person name="Lipzen A."/>
            <person name="Chen C."/>
            <person name="Yan M."/>
            <person name="Daum C."/>
            <person name="Ng V."/>
            <person name="Clum A."/>
            <person name="Steindorff A."/>
            <person name="Ohm R.A."/>
            <person name="Martin F."/>
            <person name="Silar P."/>
            <person name="Natvig D.O."/>
            <person name="Lalanne C."/>
            <person name="Gautier V."/>
            <person name="Ament-Velasquez S.L."/>
            <person name="Kruys A."/>
            <person name="Hutchinson M.I."/>
            <person name="Powell A.J."/>
            <person name="Barry K."/>
            <person name="Miller A.N."/>
            <person name="Grigoriev I.V."/>
            <person name="Debuchy R."/>
            <person name="Gladieux P."/>
            <person name="Hiltunen Thoren M."/>
            <person name="Johannesson H."/>
        </authorList>
    </citation>
    <scope>NUCLEOTIDE SEQUENCE [LARGE SCALE GENOMIC DNA]</scope>
    <source>
        <strain evidence="4">CBS 284.82</strain>
    </source>
</reference>
<feature type="compositionally biased region" description="Polar residues" evidence="1">
    <location>
        <begin position="59"/>
        <end position="69"/>
    </location>
</feature>
<feature type="compositionally biased region" description="Low complexity" evidence="1">
    <location>
        <begin position="153"/>
        <end position="164"/>
    </location>
</feature>